<feature type="region of interest" description="Disordered" evidence="1">
    <location>
        <begin position="208"/>
        <end position="228"/>
    </location>
</feature>
<feature type="domain" description="RNase H type-1" evidence="2">
    <location>
        <begin position="597"/>
        <end position="715"/>
    </location>
</feature>
<feature type="region of interest" description="Disordered" evidence="1">
    <location>
        <begin position="119"/>
        <end position="152"/>
    </location>
</feature>
<gene>
    <name evidence="4" type="ORF">G2W53_020884</name>
</gene>
<dbReference type="Proteomes" id="UP000634136">
    <property type="component" value="Unassembled WGS sequence"/>
</dbReference>
<dbReference type="PANTHER" id="PTHR47074">
    <property type="entry name" value="BNAC02G40300D PROTEIN"/>
    <property type="match status" value="1"/>
</dbReference>
<proteinExistence type="predicted"/>
<dbReference type="Pfam" id="PF13966">
    <property type="entry name" value="zf-RVT"/>
    <property type="match status" value="1"/>
</dbReference>
<dbReference type="AlphaFoldDB" id="A0A834WGP3"/>
<dbReference type="InterPro" id="IPR002156">
    <property type="entry name" value="RNaseH_domain"/>
</dbReference>
<dbReference type="GO" id="GO:0004523">
    <property type="term" value="F:RNA-DNA hybrid ribonuclease activity"/>
    <property type="evidence" value="ECO:0007669"/>
    <property type="project" value="InterPro"/>
</dbReference>
<dbReference type="InterPro" id="IPR012337">
    <property type="entry name" value="RNaseH-like_sf"/>
</dbReference>
<dbReference type="InterPro" id="IPR044730">
    <property type="entry name" value="RNase_H-like_dom_plant"/>
</dbReference>
<sequence>MDELRLGMLSSRTYSSPPQRKGCQGTIRGWRILKISNKQRPMTVRLSGRERGEVFEPKDLGVWVRAGTAGKKVEWWGTSMTKNNKKEWSGERRVGAVRNVETVDLLEKLARMSMVEKGAGEMVQESESIKRFGGSEEGEAKTKGGVHDDMDKNNYMEEAKSLESDGDGVRLSCMATMAKEELMMTNSKEEGKGDRVLVEIQKIGSVEDFQSHGNVEESGDPKTKPSGVKTWKRLARSNDVGPSQTISELVNGKRKTFMDDMMMNQKEEKLNAKKVRGDFMSAGCGYRPSMTWRSLMAGKPLLAKGLRRSIGDGQTTWVWKDPWVPSEAPIILAPPSYPTPNVVKVCELLNAGGDGWDTEKLRVMFDEDVCCRILSIPPDKEQGWDRWVWEHDKGGVYSVKTGYRNAMIEEWSQLDLRLDIDEEATAKFWKRLWKLPISSKYKVSLWRVCHGIIPTFETLESRGLRINENCIMCNNAPEDVFHAVIDCPELQYMWVEANYDYSSRVFHANVLEWLVVETGEWKEEQIAALAIATYFAWERRNKKKFSNELVRVEELWNRVERVMDETQAALSGVDRQRECPASLVWEKPVRSFVKVNIDAAAMKDGGGVLGGLVRDDIGCCLGVFMNLVHYPNDPIKLEAMAVKRGLELALKIGSKNVIVEGDAKLVMELLHTPCNQTSSLNTLCRDILRFCSNFEHVSFNWVPRTCNSVADFICRTAKVVQRNFVWTDSVPLFLSEVYFVDQ</sequence>
<organism evidence="4 5">
    <name type="scientific">Senna tora</name>
    <dbReference type="NCBI Taxonomy" id="362788"/>
    <lineage>
        <taxon>Eukaryota</taxon>
        <taxon>Viridiplantae</taxon>
        <taxon>Streptophyta</taxon>
        <taxon>Embryophyta</taxon>
        <taxon>Tracheophyta</taxon>
        <taxon>Spermatophyta</taxon>
        <taxon>Magnoliopsida</taxon>
        <taxon>eudicotyledons</taxon>
        <taxon>Gunneridae</taxon>
        <taxon>Pentapetalae</taxon>
        <taxon>rosids</taxon>
        <taxon>fabids</taxon>
        <taxon>Fabales</taxon>
        <taxon>Fabaceae</taxon>
        <taxon>Caesalpinioideae</taxon>
        <taxon>Cassia clade</taxon>
        <taxon>Senna</taxon>
    </lineage>
</organism>
<keyword evidence="5" id="KW-1185">Reference proteome</keyword>
<dbReference type="Pfam" id="PF13456">
    <property type="entry name" value="RVT_3"/>
    <property type="match status" value="1"/>
</dbReference>
<feature type="domain" description="Reverse transcriptase zinc-binding" evidence="3">
    <location>
        <begin position="423"/>
        <end position="494"/>
    </location>
</feature>
<dbReference type="GO" id="GO:0003676">
    <property type="term" value="F:nucleic acid binding"/>
    <property type="evidence" value="ECO:0007669"/>
    <property type="project" value="InterPro"/>
</dbReference>
<feature type="compositionally biased region" description="Basic and acidic residues" evidence="1">
    <location>
        <begin position="127"/>
        <end position="152"/>
    </location>
</feature>
<dbReference type="SUPFAM" id="SSF53098">
    <property type="entry name" value="Ribonuclease H-like"/>
    <property type="match status" value="1"/>
</dbReference>
<dbReference type="InterPro" id="IPR036397">
    <property type="entry name" value="RNaseH_sf"/>
</dbReference>
<name>A0A834WGP3_9FABA</name>
<evidence type="ECO:0000256" key="1">
    <source>
        <dbReference type="SAM" id="MobiDB-lite"/>
    </source>
</evidence>
<dbReference type="Gene3D" id="3.30.420.10">
    <property type="entry name" value="Ribonuclease H-like superfamily/Ribonuclease H"/>
    <property type="match status" value="1"/>
</dbReference>
<accession>A0A834WGP3</accession>
<feature type="region of interest" description="Disordered" evidence="1">
    <location>
        <begin position="1"/>
        <end position="21"/>
    </location>
</feature>
<comment type="caution">
    <text evidence="4">The sequence shown here is derived from an EMBL/GenBank/DDBJ whole genome shotgun (WGS) entry which is preliminary data.</text>
</comment>
<evidence type="ECO:0000313" key="5">
    <source>
        <dbReference type="Proteomes" id="UP000634136"/>
    </source>
</evidence>
<evidence type="ECO:0000259" key="3">
    <source>
        <dbReference type="Pfam" id="PF13966"/>
    </source>
</evidence>
<dbReference type="InterPro" id="IPR026960">
    <property type="entry name" value="RVT-Znf"/>
</dbReference>
<reference evidence="4" key="1">
    <citation type="submission" date="2020-09" db="EMBL/GenBank/DDBJ databases">
        <title>Genome-Enabled Discovery of Anthraquinone Biosynthesis in Senna tora.</title>
        <authorList>
            <person name="Kang S.-H."/>
            <person name="Pandey R.P."/>
            <person name="Lee C.-M."/>
            <person name="Sim J.-S."/>
            <person name="Jeong J.-T."/>
            <person name="Choi B.-S."/>
            <person name="Jung M."/>
            <person name="Ginzburg D."/>
            <person name="Zhao K."/>
            <person name="Won S.Y."/>
            <person name="Oh T.-J."/>
            <person name="Yu Y."/>
            <person name="Kim N.-H."/>
            <person name="Lee O.R."/>
            <person name="Lee T.-H."/>
            <person name="Bashyal P."/>
            <person name="Kim T.-S."/>
            <person name="Lee W.-H."/>
            <person name="Kawkins C."/>
            <person name="Kim C.-K."/>
            <person name="Kim J.S."/>
            <person name="Ahn B.O."/>
            <person name="Rhee S.Y."/>
            <person name="Sohng J.K."/>
        </authorList>
    </citation>
    <scope>NUCLEOTIDE SEQUENCE</scope>
    <source>
        <tissue evidence="4">Leaf</tissue>
    </source>
</reference>
<evidence type="ECO:0000259" key="2">
    <source>
        <dbReference type="Pfam" id="PF13456"/>
    </source>
</evidence>
<protein>
    <submittedName>
        <fullName evidence="4">Ribonuclease H</fullName>
    </submittedName>
</protein>
<dbReference type="CDD" id="cd06222">
    <property type="entry name" value="RNase_H_like"/>
    <property type="match status" value="1"/>
</dbReference>
<dbReference type="PANTHER" id="PTHR47074:SF73">
    <property type="entry name" value="OS04G0448401 PROTEIN"/>
    <property type="match status" value="1"/>
</dbReference>
<dbReference type="EMBL" id="JAAIUW010000007">
    <property type="protein sequence ID" value="KAF7822740.1"/>
    <property type="molecule type" value="Genomic_DNA"/>
</dbReference>
<evidence type="ECO:0000313" key="4">
    <source>
        <dbReference type="EMBL" id="KAF7822740.1"/>
    </source>
</evidence>
<dbReference type="InterPro" id="IPR052929">
    <property type="entry name" value="RNase_H-like_EbsB-rel"/>
</dbReference>